<sequence>MAHVFSDFHDGELTGIVLGSETATVFLRQATGDEYTLTLAGLEVLQMQDFRQGNVISMIEVVTGQAPCEHSGLERLFDPPHPSAAEPYHIEHAKIIEKQSARIAAGEVSMVVIVPSYGADLIAICRNIAFAPYQQSVA</sequence>
<reference evidence="1 2" key="1">
    <citation type="submission" date="2024-09" db="EMBL/GenBank/DDBJ databases">
        <authorList>
            <person name="Sun Q."/>
            <person name="Mori K."/>
        </authorList>
    </citation>
    <scope>NUCLEOTIDE SEQUENCE [LARGE SCALE GENOMIC DNA]</scope>
    <source>
        <strain evidence="1 2">CICC 11035S</strain>
    </source>
</reference>
<name>A0ABV6S7T7_9SPHN</name>
<organism evidence="1 2">
    <name type="scientific">Novosphingobium clariflavum</name>
    <dbReference type="NCBI Taxonomy" id="2029884"/>
    <lineage>
        <taxon>Bacteria</taxon>
        <taxon>Pseudomonadati</taxon>
        <taxon>Pseudomonadota</taxon>
        <taxon>Alphaproteobacteria</taxon>
        <taxon>Sphingomonadales</taxon>
        <taxon>Sphingomonadaceae</taxon>
        <taxon>Novosphingobium</taxon>
    </lineage>
</organism>
<accession>A0ABV6S7T7</accession>
<dbReference type="EMBL" id="JBHLTM010000026">
    <property type="protein sequence ID" value="MFC0684163.1"/>
    <property type="molecule type" value="Genomic_DNA"/>
</dbReference>
<evidence type="ECO:0000313" key="1">
    <source>
        <dbReference type="EMBL" id="MFC0684163.1"/>
    </source>
</evidence>
<keyword evidence="2" id="KW-1185">Reference proteome</keyword>
<comment type="caution">
    <text evidence="1">The sequence shown here is derived from an EMBL/GenBank/DDBJ whole genome shotgun (WGS) entry which is preliminary data.</text>
</comment>
<evidence type="ECO:0000313" key="2">
    <source>
        <dbReference type="Proteomes" id="UP001589858"/>
    </source>
</evidence>
<dbReference type="Proteomes" id="UP001589858">
    <property type="component" value="Unassembled WGS sequence"/>
</dbReference>
<proteinExistence type="predicted"/>
<protein>
    <submittedName>
        <fullName evidence="1">Uncharacterized protein</fullName>
    </submittedName>
</protein>
<dbReference type="RefSeq" id="WP_267218225.1">
    <property type="nucleotide sequence ID" value="NZ_JAPCWC010000001.1"/>
</dbReference>
<gene>
    <name evidence="1" type="ORF">ACFFF8_06120</name>
</gene>